<dbReference type="EC" id="2.3.1.21" evidence="4"/>
<dbReference type="PANTHER" id="PTHR22589">
    <property type="entry name" value="CARNITINE O-ACYLTRANSFERASE"/>
    <property type="match status" value="1"/>
</dbReference>
<comment type="subcellular location">
    <subcellularLocation>
        <location evidence="1">Mitochondrion outer membrane</location>
        <topology evidence="1">Multi-pass membrane protein</topology>
    </subcellularLocation>
</comment>
<dbReference type="GO" id="GO:0004095">
    <property type="term" value="F:carnitine O-palmitoyltransferase activity"/>
    <property type="evidence" value="ECO:0007669"/>
    <property type="project" value="UniProtKB-EC"/>
</dbReference>
<dbReference type="FunFam" id="3.30.559.70:FF:000001">
    <property type="entry name" value="Carnitine O-palmitoyltransferase 1, liver isoform"/>
    <property type="match status" value="1"/>
</dbReference>
<feature type="domain" description="Choline/carnitine acyltransferase" evidence="18">
    <location>
        <begin position="171"/>
        <end position="749"/>
    </location>
</feature>
<evidence type="ECO:0000256" key="16">
    <source>
        <dbReference type="RuleBase" id="RU003801"/>
    </source>
</evidence>
<feature type="transmembrane region" description="Helical" evidence="17">
    <location>
        <begin position="50"/>
        <end position="75"/>
    </location>
</feature>
<dbReference type="AlphaFoldDB" id="A0A671QSY6"/>
<evidence type="ECO:0000256" key="11">
    <source>
        <dbReference type="ARBA" id="ARBA00023128"/>
    </source>
</evidence>
<evidence type="ECO:0000256" key="14">
    <source>
        <dbReference type="ARBA" id="ARBA00048480"/>
    </source>
</evidence>
<dbReference type="InterPro" id="IPR032476">
    <property type="entry name" value="CPT_N"/>
</dbReference>
<comment type="similarity">
    <text evidence="3 16">Belongs to the carnitine/choline acetyltransferase family.</text>
</comment>
<evidence type="ECO:0000313" key="21">
    <source>
        <dbReference type="Proteomes" id="UP000472260"/>
    </source>
</evidence>
<evidence type="ECO:0000259" key="19">
    <source>
        <dbReference type="Pfam" id="PF16484"/>
    </source>
</evidence>
<feature type="active site" description="Proton acceptor" evidence="15">
    <location>
        <position position="473"/>
    </location>
</feature>
<evidence type="ECO:0000256" key="1">
    <source>
        <dbReference type="ARBA" id="ARBA00004374"/>
    </source>
</evidence>
<keyword evidence="9 17" id="KW-1133">Transmembrane helix</keyword>
<evidence type="ECO:0000256" key="7">
    <source>
        <dbReference type="ARBA" id="ARBA00022692"/>
    </source>
</evidence>
<evidence type="ECO:0000256" key="3">
    <source>
        <dbReference type="ARBA" id="ARBA00005232"/>
    </source>
</evidence>
<dbReference type="SUPFAM" id="SSF52777">
    <property type="entry name" value="CoA-dependent acyltransferases"/>
    <property type="match status" value="2"/>
</dbReference>
<dbReference type="Pfam" id="PF16484">
    <property type="entry name" value="CPT_N"/>
    <property type="match status" value="1"/>
</dbReference>
<dbReference type="InterPro" id="IPR039551">
    <property type="entry name" value="Cho/carn_acyl_trans"/>
</dbReference>
<dbReference type="Gene3D" id="6.10.250.1760">
    <property type="match status" value="1"/>
</dbReference>
<comment type="catalytic activity">
    <reaction evidence="14">
        <text>(R)-carnitine + hexadecanoyl-CoA = O-hexadecanoyl-(R)-carnitine + CoA</text>
        <dbReference type="Rhea" id="RHEA:12661"/>
        <dbReference type="ChEBI" id="CHEBI:16347"/>
        <dbReference type="ChEBI" id="CHEBI:17490"/>
        <dbReference type="ChEBI" id="CHEBI:57287"/>
        <dbReference type="ChEBI" id="CHEBI:57379"/>
        <dbReference type="EC" id="2.3.1.21"/>
    </reaction>
    <physiologicalReaction direction="left-to-right" evidence="14">
        <dbReference type="Rhea" id="RHEA:12662"/>
    </physiologicalReaction>
</comment>
<evidence type="ECO:0000256" key="17">
    <source>
        <dbReference type="SAM" id="Phobius"/>
    </source>
</evidence>
<keyword evidence="7 17" id="KW-0812">Transmembrane</keyword>
<feature type="transmembrane region" description="Helical" evidence="17">
    <location>
        <begin position="101"/>
        <end position="123"/>
    </location>
</feature>
<name>A0A671QSY6_9TELE</name>
<dbReference type="PANTHER" id="PTHR22589:SF105">
    <property type="entry name" value="CARNITINE O-PALMITOYLTRANSFERASE"/>
    <property type="match status" value="1"/>
</dbReference>
<evidence type="ECO:0000256" key="15">
    <source>
        <dbReference type="PIRSR" id="PIRSR600542-1"/>
    </source>
</evidence>
<dbReference type="Ensembl" id="ENSSANT00000078384.1">
    <property type="protein sequence ID" value="ENSSANP00000073720.1"/>
    <property type="gene ID" value="ENSSANG00000031990.1"/>
</dbReference>
<gene>
    <name evidence="20" type="primary">cpt1a2b</name>
</gene>
<evidence type="ECO:0000256" key="8">
    <source>
        <dbReference type="ARBA" id="ARBA00022832"/>
    </source>
</evidence>
<dbReference type="InterPro" id="IPR042231">
    <property type="entry name" value="Cho/carn_acyl_trans_2"/>
</dbReference>
<dbReference type="Gene3D" id="3.30.559.70">
    <property type="entry name" value="Choline/Carnitine o-acyltransferase, domain 2"/>
    <property type="match status" value="1"/>
</dbReference>
<dbReference type="InterPro" id="IPR023213">
    <property type="entry name" value="CAT-like_dom_sf"/>
</dbReference>
<feature type="domain" description="Carnitine O-palmitoyltransferase N-terminal" evidence="19">
    <location>
        <begin position="1"/>
        <end position="47"/>
    </location>
</feature>
<evidence type="ECO:0000256" key="13">
    <source>
        <dbReference type="ARBA" id="ARBA00023315"/>
    </source>
</evidence>
<evidence type="ECO:0000256" key="9">
    <source>
        <dbReference type="ARBA" id="ARBA00022989"/>
    </source>
</evidence>
<reference evidence="20" key="2">
    <citation type="submission" date="2025-09" db="UniProtKB">
        <authorList>
            <consortium name="Ensembl"/>
        </authorList>
    </citation>
    <scope>IDENTIFICATION</scope>
</reference>
<protein>
    <recommendedName>
        <fullName evidence="4">carnitine O-palmitoyltransferase</fullName>
        <ecNumber evidence="4">2.3.1.21</ecNumber>
    </recommendedName>
</protein>
<evidence type="ECO:0000256" key="2">
    <source>
        <dbReference type="ARBA" id="ARBA00005005"/>
    </source>
</evidence>
<keyword evidence="13 16" id="KW-0012">Acyltransferase</keyword>
<evidence type="ECO:0000313" key="20">
    <source>
        <dbReference type="Ensembl" id="ENSSANP00000073720.1"/>
    </source>
</evidence>
<dbReference type="GO" id="GO:0015909">
    <property type="term" value="P:long-chain fatty acid transport"/>
    <property type="evidence" value="ECO:0007669"/>
    <property type="project" value="UniProtKB-ARBA"/>
</dbReference>
<keyword evidence="21" id="KW-1185">Reference proteome</keyword>
<keyword evidence="12 17" id="KW-0472">Membrane</keyword>
<organism evidence="20 21">
    <name type="scientific">Sinocyclocheilus anshuiensis</name>
    <dbReference type="NCBI Taxonomy" id="1608454"/>
    <lineage>
        <taxon>Eukaryota</taxon>
        <taxon>Metazoa</taxon>
        <taxon>Chordata</taxon>
        <taxon>Craniata</taxon>
        <taxon>Vertebrata</taxon>
        <taxon>Euteleostomi</taxon>
        <taxon>Actinopterygii</taxon>
        <taxon>Neopterygii</taxon>
        <taxon>Teleostei</taxon>
        <taxon>Ostariophysi</taxon>
        <taxon>Cypriniformes</taxon>
        <taxon>Cyprinidae</taxon>
        <taxon>Cyprininae</taxon>
        <taxon>Sinocyclocheilus</taxon>
    </lineage>
</organism>
<dbReference type="GO" id="GO:0005741">
    <property type="term" value="C:mitochondrial outer membrane"/>
    <property type="evidence" value="ECO:0007669"/>
    <property type="project" value="UniProtKB-SubCell"/>
</dbReference>
<dbReference type="Proteomes" id="UP000472260">
    <property type="component" value="Unassembled WGS sequence"/>
</dbReference>
<evidence type="ECO:0000256" key="12">
    <source>
        <dbReference type="ARBA" id="ARBA00023136"/>
    </source>
</evidence>
<keyword evidence="6 16" id="KW-0808">Transferase</keyword>
<dbReference type="Gene3D" id="3.30.559.10">
    <property type="entry name" value="Chloramphenicol acetyltransferase-like domain"/>
    <property type="match status" value="1"/>
</dbReference>
<accession>A0A671QSY6</accession>
<comment type="pathway">
    <text evidence="2">Lipid metabolism; fatty acid beta-oxidation.</text>
</comment>
<evidence type="ECO:0000256" key="5">
    <source>
        <dbReference type="ARBA" id="ARBA00022448"/>
    </source>
</evidence>
<dbReference type="UniPathway" id="UPA00659"/>
<sequence>MAEAHQAVAFQFTITPEGIDLHLSYQALNQIYLSGLRSWKKRISRIKNRIIKGVYPASPSSWLFVVIAILATMYMQSDPSMGLITKIREFDRTGWKTCQTVLSVLLFSTLLWLSLILALRFCLKLLLSYHRWMFELHGRISTKTKVWATLVRLLSSRKPLLYSYQTSLPHLPVPSIKDTLERYLESVKPLLDVAGFQRMTRLAAEFEKSLGNHLQKYLKLKALWATNYVSDWWEEYVYLRSRSPIMVNSNYYGMDFLYVTPTATQAARAGNTITALFLYRRKVNREELNPVCDKTLFLGFIPLCAAQCERMFNTTRTPGEETDVLQHWQDSEFVAVYHRGRYFRLWVYRAGRLLSPREIQYQIQRILDDPSPPSPGEDKLGALTAGNRMPWAQVRKQFFSSGVNKRSLDCIEKAAFFVTLDDQEEGMMGENPSVNLDRYAKSLLHGKCYDRWFDKSLSVVVYKNGKNGLNAEHSWADAPIVAHLWEFTLATDAFHLGYTTDGNCRGEIEHSLPPPQRLSWDIPLQTHVSESLAVAQALADDVDCHVFPFREFGKGRIKKLKMSPDSFVQLALQLAYYRDRGTFCLTYEASMTRLFREGRTETVRSSSNESCAFVLALEDREHCRKLFRKAAEKHQNLYRLAMTGSGIDRHLFCLYVVSKYLGVESPFLKEVLSQPWRLSTSQTPVQQMELFDLVNHPEFISLGGGFGPVADDGYGVSYIIMGEEMINFHVSCKHSCTETDSHKFGSQISQAMMDLMTLLNPDFKEATKANPDKQS</sequence>
<dbReference type="InterPro" id="IPR000542">
    <property type="entry name" value="Carn_acyl_trans"/>
</dbReference>
<keyword evidence="10" id="KW-0443">Lipid metabolism</keyword>
<keyword evidence="11" id="KW-0496">Mitochondrion</keyword>
<dbReference type="GO" id="GO:0009437">
    <property type="term" value="P:carnitine metabolic process"/>
    <property type="evidence" value="ECO:0007669"/>
    <property type="project" value="TreeGrafter"/>
</dbReference>
<evidence type="ECO:0000256" key="6">
    <source>
        <dbReference type="ARBA" id="ARBA00022679"/>
    </source>
</evidence>
<dbReference type="FunFam" id="3.30.559.10:FF:000002">
    <property type="entry name" value="carnitine O-palmitoyltransferase 1, liver isoform"/>
    <property type="match status" value="1"/>
</dbReference>
<dbReference type="Pfam" id="PF00755">
    <property type="entry name" value="Carn_acyltransf"/>
    <property type="match status" value="1"/>
</dbReference>
<dbReference type="PROSITE" id="PS00440">
    <property type="entry name" value="ACYLTRANSF_C_2"/>
    <property type="match status" value="1"/>
</dbReference>
<dbReference type="GO" id="GO:0006635">
    <property type="term" value="P:fatty acid beta-oxidation"/>
    <property type="evidence" value="ECO:0007669"/>
    <property type="project" value="UniProtKB-UniPathway"/>
</dbReference>
<evidence type="ECO:0000259" key="18">
    <source>
        <dbReference type="Pfam" id="PF00755"/>
    </source>
</evidence>
<evidence type="ECO:0000256" key="10">
    <source>
        <dbReference type="ARBA" id="ARBA00023098"/>
    </source>
</evidence>
<dbReference type="PROSITE" id="PS00439">
    <property type="entry name" value="ACYLTRANSF_C_1"/>
    <property type="match status" value="1"/>
</dbReference>
<keyword evidence="8" id="KW-0276">Fatty acid metabolism</keyword>
<reference evidence="20" key="1">
    <citation type="submission" date="2025-08" db="UniProtKB">
        <authorList>
            <consortium name="Ensembl"/>
        </authorList>
    </citation>
    <scope>IDENTIFICATION</scope>
</reference>
<evidence type="ECO:0000256" key="4">
    <source>
        <dbReference type="ARBA" id="ARBA00013243"/>
    </source>
</evidence>
<proteinExistence type="inferred from homology"/>
<keyword evidence="5" id="KW-0813">Transport</keyword>